<dbReference type="Proteomes" id="UP000288805">
    <property type="component" value="Unassembled WGS sequence"/>
</dbReference>
<gene>
    <name evidence="1" type="ORF">CK203_109444</name>
</gene>
<evidence type="ECO:0000313" key="2">
    <source>
        <dbReference type="Proteomes" id="UP000288805"/>
    </source>
</evidence>
<reference evidence="1 2" key="1">
    <citation type="journal article" date="2018" name="PLoS Genet.">
        <title>Population sequencing reveals clonal diversity and ancestral inbreeding in the grapevine cultivar Chardonnay.</title>
        <authorList>
            <person name="Roach M.J."/>
            <person name="Johnson D.L."/>
            <person name="Bohlmann J."/>
            <person name="van Vuuren H.J."/>
            <person name="Jones S.J."/>
            <person name="Pretorius I.S."/>
            <person name="Schmidt S.A."/>
            <person name="Borneman A.R."/>
        </authorList>
    </citation>
    <scope>NUCLEOTIDE SEQUENCE [LARGE SCALE GENOMIC DNA]</scope>
    <source>
        <strain evidence="2">cv. Chardonnay</strain>
        <tissue evidence="1">Leaf</tissue>
    </source>
</reference>
<dbReference type="PANTHER" id="PTHR31973">
    <property type="entry name" value="POLYPROTEIN, PUTATIVE-RELATED"/>
    <property type="match status" value="1"/>
</dbReference>
<name>A0A438CEE3_VITVI</name>
<evidence type="ECO:0000313" key="1">
    <source>
        <dbReference type="EMBL" id="RVW21582.1"/>
    </source>
</evidence>
<accession>A0A438CEE3</accession>
<sequence>MTFEEFTQKVLEKFNNSLHVMRMLYTLKFNSRVIQNLEDEDDLDNVVSNSDDFANVYIVESPHVEAIEANISNTQLAFGLREINPGTIAEYTSHEGHFKQLFIAYAISIQGFIMRCQQVLAIDSCHLNGLYKGALLSVIAYDADNGMFPLSLGVVGSENCED</sequence>
<proteinExistence type="predicted"/>
<dbReference type="EMBL" id="QGNW01002280">
    <property type="protein sequence ID" value="RVW21582.1"/>
    <property type="molecule type" value="Genomic_DNA"/>
</dbReference>
<dbReference type="PANTHER" id="PTHR31973:SF187">
    <property type="entry name" value="MUTATOR TRANSPOSASE MUDRA PROTEIN"/>
    <property type="match status" value="1"/>
</dbReference>
<comment type="caution">
    <text evidence="1">The sequence shown here is derived from an EMBL/GenBank/DDBJ whole genome shotgun (WGS) entry which is preliminary data.</text>
</comment>
<organism evidence="1 2">
    <name type="scientific">Vitis vinifera</name>
    <name type="common">Grape</name>
    <dbReference type="NCBI Taxonomy" id="29760"/>
    <lineage>
        <taxon>Eukaryota</taxon>
        <taxon>Viridiplantae</taxon>
        <taxon>Streptophyta</taxon>
        <taxon>Embryophyta</taxon>
        <taxon>Tracheophyta</taxon>
        <taxon>Spermatophyta</taxon>
        <taxon>Magnoliopsida</taxon>
        <taxon>eudicotyledons</taxon>
        <taxon>Gunneridae</taxon>
        <taxon>Pentapetalae</taxon>
        <taxon>rosids</taxon>
        <taxon>Vitales</taxon>
        <taxon>Vitaceae</taxon>
        <taxon>Viteae</taxon>
        <taxon>Vitis</taxon>
    </lineage>
</organism>
<protein>
    <submittedName>
        <fullName evidence="1">Uncharacterized protein</fullName>
    </submittedName>
</protein>
<dbReference type="AlphaFoldDB" id="A0A438CEE3"/>